<dbReference type="AlphaFoldDB" id="A0A9X6WUN2"/>
<accession>A0A9X6WUN2</accession>
<dbReference type="Proteomes" id="UP000224413">
    <property type="component" value="Unassembled WGS sequence"/>
</dbReference>
<sequence length="105" mass="11773">MPFGVEVGESVGAIPHGLNRLITRDEKLNLRTKGKRFGSYNVEIKPIEITLAFGYIGLATPFHEPKKVGQGLFFTAVTKWGSKKQKVEIFRSEAEENTTCSLRNF</sequence>
<comment type="caution">
    <text evidence="1">The sequence shown here is derived from an EMBL/GenBank/DDBJ whole genome shotgun (WGS) entry which is preliminary data.</text>
</comment>
<gene>
    <name evidence="1" type="ORF">COI98_32935</name>
</gene>
<reference evidence="1 2" key="1">
    <citation type="submission" date="2017-09" db="EMBL/GenBank/DDBJ databases">
        <title>Large-scale bioinformatics analysis of Bacillus genomes uncovers conserved roles of natural products in bacterial physiology.</title>
        <authorList>
            <consortium name="Agbiome Team Llc"/>
            <person name="Bleich R.M."/>
            <person name="Grubbs K.J."/>
            <person name="Santa Maria K.C."/>
            <person name="Allen S.E."/>
            <person name="Farag S."/>
            <person name="Shank E.A."/>
            <person name="Bowers A."/>
        </authorList>
    </citation>
    <scope>NUCLEOTIDE SEQUENCE [LARGE SCALE GENOMIC DNA]</scope>
    <source>
        <strain evidence="1 2">AFS083741</strain>
    </source>
</reference>
<evidence type="ECO:0000313" key="1">
    <source>
        <dbReference type="EMBL" id="PFK02577.1"/>
    </source>
</evidence>
<name>A0A9X6WUN2_BACCE</name>
<protein>
    <submittedName>
        <fullName evidence="1">Uncharacterized protein</fullName>
    </submittedName>
</protein>
<evidence type="ECO:0000313" key="2">
    <source>
        <dbReference type="Proteomes" id="UP000224413"/>
    </source>
</evidence>
<proteinExistence type="predicted"/>
<organism evidence="1 2">
    <name type="scientific">Bacillus cereus</name>
    <dbReference type="NCBI Taxonomy" id="1396"/>
    <lineage>
        <taxon>Bacteria</taxon>
        <taxon>Bacillati</taxon>
        <taxon>Bacillota</taxon>
        <taxon>Bacilli</taxon>
        <taxon>Bacillales</taxon>
        <taxon>Bacillaceae</taxon>
        <taxon>Bacillus</taxon>
        <taxon>Bacillus cereus group</taxon>
    </lineage>
</organism>
<dbReference type="RefSeq" id="WP_098584783.1">
    <property type="nucleotide sequence ID" value="NZ_NUWJ01000484.1"/>
</dbReference>
<dbReference type="EMBL" id="NUWJ01000484">
    <property type="protein sequence ID" value="PFK02577.1"/>
    <property type="molecule type" value="Genomic_DNA"/>
</dbReference>